<dbReference type="AlphaFoldDB" id="A0A8J3YWV6"/>
<dbReference type="InterPro" id="IPR008969">
    <property type="entry name" value="CarboxyPept-like_regulatory"/>
</dbReference>
<comment type="caution">
    <text evidence="4">The sequence shown here is derived from an EMBL/GenBank/DDBJ whole genome shotgun (WGS) entry which is preliminary data.</text>
</comment>
<protein>
    <recommendedName>
        <fullName evidence="6">Carboxypeptidase regulatory-like domain-containing protein</fullName>
    </recommendedName>
</protein>
<evidence type="ECO:0000256" key="1">
    <source>
        <dbReference type="SAM" id="MobiDB-lite"/>
    </source>
</evidence>
<organism evidence="4 5">
    <name type="scientific">Virgisporangium aliadipatigenens</name>
    <dbReference type="NCBI Taxonomy" id="741659"/>
    <lineage>
        <taxon>Bacteria</taxon>
        <taxon>Bacillati</taxon>
        <taxon>Actinomycetota</taxon>
        <taxon>Actinomycetes</taxon>
        <taxon>Micromonosporales</taxon>
        <taxon>Micromonosporaceae</taxon>
        <taxon>Virgisporangium</taxon>
    </lineage>
</organism>
<reference evidence="4" key="1">
    <citation type="submission" date="2021-01" db="EMBL/GenBank/DDBJ databases">
        <title>Whole genome shotgun sequence of Virgisporangium aliadipatigenens NBRC 105644.</title>
        <authorList>
            <person name="Komaki H."/>
            <person name="Tamura T."/>
        </authorList>
    </citation>
    <scope>NUCLEOTIDE SEQUENCE</scope>
    <source>
        <strain evidence="4">NBRC 105644</strain>
    </source>
</reference>
<feature type="chain" id="PRO_5035230583" description="Carboxypeptidase regulatory-like domain-containing protein" evidence="3">
    <location>
        <begin position="33"/>
        <end position="531"/>
    </location>
</feature>
<gene>
    <name evidence="4" type="ORF">Val02_88830</name>
</gene>
<evidence type="ECO:0000256" key="2">
    <source>
        <dbReference type="SAM" id="Phobius"/>
    </source>
</evidence>
<name>A0A8J3YWV6_9ACTN</name>
<feature type="signal peptide" evidence="3">
    <location>
        <begin position="1"/>
        <end position="32"/>
    </location>
</feature>
<dbReference type="Proteomes" id="UP000619260">
    <property type="component" value="Unassembled WGS sequence"/>
</dbReference>
<proteinExistence type="predicted"/>
<dbReference type="EMBL" id="BOPF01000060">
    <property type="protein sequence ID" value="GIJ51997.1"/>
    <property type="molecule type" value="Genomic_DNA"/>
</dbReference>
<dbReference type="InterPro" id="IPR006311">
    <property type="entry name" value="TAT_signal"/>
</dbReference>
<keyword evidence="2" id="KW-1133">Transmembrane helix</keyword>
<evidence type="ECO:0000256" key="3">
    <source>
        <dbReference type="SAM" id="SignalP"/>
    </source>
</evidence>
<keyword evidence="5" id="KW-1185">Reference proteome</keyword>
<accession>A0A8J3YWV6</accession>
<evidence type="ECO:0000313" key="4">
    <source>
        <dbReference type="EMBL" id="GIJ51997.1"/>
    </source>
</evidence>
<sequence length="531" mass="53444">MTTHRRGFLRRLGVATTIALGVVLLPALPAQAAATVSAAPGSIELGPNDNRSITIQVAADAQGSIPGQVDVNFGGQVAGALKISANGGCEVSGTNVTCNVGRLDPNEDKSFSIGVSANASAVQPGQTLTGQATVKGELGVNGSKTIPITLKGPQAQQSQSPTVTEVSGTVSDITTSTPIGSASVLLKAGDKEKRISTDNNGKFKFVGTAADPIPPGSITVEATKSGFKTATATRNGNANSAVTGLALKLETGSAAASPPPTVEESGNTDPNASDSGAPDLANTAPAANEDGTSMLSWVLIGMGVLLVLLGVGAIVVLLRRNKDDREPEDDFDDGGPHDDRTRVGAVPGSRGAYHGGATDATRVARGGISDAPTEIVRPQAPLDEFPDPYAAPAPTQVGGYPPQGGGYGNGGYNNGGYDDGYGNRGGGGGQYGDATRVGGGGGGGGYGGETRVGGYPTDRGDGGYPQAGGNNYPPQGGQYGGGDYGRGGDRSYEGGYPPQGGGYEPPRAGGYDRGNYERPPQRGRQVNWMDD</sequence>
<feature type="region of interest" description="Disordered" evidence="1">
    <location>
        <begin position="251"/>
        <end position="285"/>
    </location>
</feature>
<dbReference type="RefSeq" id="WP_203905393.1">
    <property type="nucleotide sequence ID" value="NZ_BOPF01000060.1"/>
</dbReference>
<evidence type="ECO:0008006" key="6">
    <source>
        <dbReference type="Google" id="ProtNLM"/>
    </source>
</evidence>
<keyword evidence="2" id="KW-0812">Transmembrane</keyword>
<evidence type="ECO:0000313" key="5">
    <source>
        <dbReference type="Proteomes" id="UP000619260"/>
    </source>
</evidence>
<feature type="compositionally biased region" description="Gly residues" evidence="1">
    <location>
        <begin position="442"/>
        <end position="451"/>
    </location>
</feature>
<feature type="transmembrane region" description="Helical" evidence="2">
    <location>
        <begin position="294"/>
        <end position="318"/>
    </location>
</feature>
<feature type="region of interest" description="Disordered" evidence="1">
    <location>
        <begin position="386"/>
        <end position="406"/>
    </location>
</feature>
<dbReference type="Gene3D" id="2.60.40.1120">
    <property type="entry name" value="Carboxypeptidase-like, regulatory domain"/>
    <property type="match status" value="1"/>
</dbReference>
<dbReference type="PROSITE" id="PS51318">
    <property type="entry name" value="TAT"/>
    <property type="match status" value="1"/>
</dbReference>
<dbReference type="Pfam" id="PF13620">
    <property type="entry name" value="CarboxypepD_reg"/>
    <property type="match status" value="1"/>
</dbReference>
<keyword evidence="3" id="KW-0732">Signal</keyword>
<keyword evidence="2" id="KW-0472">Membrane</keyword>
<feature type="compositionally biased region" description="Polar residues" evidence="1">
    <location>
        <begin position="264"/>
        <end position="274"/>
    </location>
</feature>
<feature type="region of interest" description="Disordered" evidence="1">
    <location>
        <begin position="324"/>
        <end position="357"/>
    </location>
</feature>
<dbReference type="SUPFAM" id="SSF49464">
    <property type="entry name" value="Carboxypeptidase regulatory domain-like"/>
    <property type="match status" value="1"/>
</dbReference>
<feature type="region of interest" description="Disordered" evidence="1">
    <location>
        <begin position="442"/>
        <end position="531"/>
    </location>
</feature>